<sequence length="58" mass="6956">MSLDTPLYTYTQHLKKRYRKLLEKSNAYRIIDEPISDMAAFKAMKIMKKLDQLKYLSN</sequence>
<dbReference type="EMBL" id="JAVTTO010000003">
    <property type="protein sequence ID" value="MDT7832238.1"/>
    <property type="molecule type" value="Genomic_DNA"/>
</dbReference>
<name>A0ABU3LGH4_9FLAO</name>
<reference evidence="1 2" key="1">
    <citation type="submission" date="2023-09" db="EMBL/GenBank/DDBJ databases">
        <title>Novel taxa isolated from Blanes Bay.</title>
        <authorList>
            <person name="Rey-Velasco X."/>
            <person name="Lucena T."/>
        </authorList>
    </citation>
    <scope>NUCLEOTIDE SEQUENCE [LARGE SCALE GENOMIC DNA]</scope>
    <source>
        <strain evidence="1 2">S356</strain>
    </source>
</reference>
<dbReference type="NCBIfam" id="NF033487">
    <property type="entry name" value="Lacal_2735_fam"/>
    <property type="match status" value="1"/>
</dbReference>
<protein>
    <submittedName>
        <fullName evidence="1">Lacal_2735 family protein</fullName>
    </submittedName>
</protein>
<dbReference type="Proteomes" id="UP001257277">
    <property type="component" value="Unassembled WGS sequence"/>
</dbReference>
<proteinExistence type="predicted"/>
<organism evidence="1 2">
    <name type="scientific">Asprobacillus argus</name>
    <dbReference type="NCBI Taxonomy" id="3076534"/>
    <lineage>
        <taxon>Bacteria</taxon>
        <taxon>Pseudomonadati</taxon>
        <taxon>Bacteroidota</taxon>
        <taxon>Flavobacteriia</taxon>
        <taxon>Flavobacteriales</taxon>
        <taxon>Flavobacteriaceae</taxon>
        <taxon>Asprobacillus</taxon>
    </lineage>
</organism>
<keyword evidence="2" id="KW-1185">Reference proteome</keyword>
<gene>
    <name evidence="1" type="ORF">RQM59_07590</name>
</gene>
<accession>A0ABU3LGH4</accession>
<evidence type="ECO:0000313" key="2">
    <source>
        <dbReference type="Proteomes" id="UP001257277"/>
    </source>
</evidence>
<comment type="caution">
    <text evidence="1">The sequence shown here is derived from an EMBL/GenBank/DDBJ whole genome shotgun (WGS) entry which is preliminary data.</text>
</comment>
<evidence type="ECO:0000313" key="1">
    <source>
        <dbReference type="EMBL" id="MDT7832238.1"/>
    </source>
</evidence>
<dbReference type="InterPro" id="IPR045493">
    <property type="entry name" value="DUF6435"/>
</dbReference>
<dbReference type="RefSeq" id="WP_349241498.1">
    <property type="nucleotide sequence ID" value="NZ_JAVTTO010000003.1"/>
</dbReference>